<dbReference type="AlphaFoldDB" id="A0A0A8Z2E0"/>
<accession>A0A0A8Z2E0</accession>
<organism evidence="1">
    <name type="scientific">Arundo donax</name>
    <name type="common">Giant reed</name>
    <name type="synonym">Donax arundinaceus</name>
    <dbReference type="NCBI Taxonomy" id="35708"/>
    <lineage>
        <taxon>Eukaryota</taxon>
        <taxon>Viridiplantae</taxon>
        <taxon>Streptophyta</taxon>
        <taxon>Embryophyta</taxon>
        <taxon>Tracheophyta</taxon>
        <taxon>Spermatophyta</taxon>
        <taxon>Magnoliopsida</taxon>
        <taxon>Liliopsida</taxon>
        <taxon>Poales</taxon>
        <taxon>Poaceae</taxon>
        <taxon>PACMAD clade</taxon>
        <taxon>Arundinoideae</taxon>
        <taxon>Arundineae</taxon>
        <taxon>Arundo</taxon>
    </lineage>
</organism>
<protein>
    <submittedName>
        <fullName evidence="1">Uncharacterized protein</fullName>
    </submittedName>
</protein>
<dbReference type="EMBL" id="GBRH01266037">
    <property type="protein sequence ID" value="JAD31858.1"/>
    <property type="molecule type" value="Transcribed_RNA"/>
</dbReference>
<reference evidence="1" key="2">
    <citation type="journal article" date="2015" name="Data Brief">
        <title>Shoot transcriptome of the giant reed, Arundo donax.</title>
        <authorList>
            <person name="Barrero R.A."/>
            <person name="Guerrero F.D."/>
            <person name="Moolhuijzen P."/>
            <person name="Goolsby J.A."/>
            <person name="Tidwell J."/>
            <person name="Bellgard S.E."/>
            <person name="Bellgard M.I."/>
        </authorList>
    </citation>
    <scope>NUCLEOTIDE SEQUENCE</scope>
    <source>
        <tissue evidence="1">Shoot tissue taken approximately 20 cm above the soil surface</tissue>
    </source>
</reference>
<reference evidence="1" key="1">
    <citation type="submission" date="2014-09" db="EMBL/GenBank/DDBJ databases">
        <authorList>
            <person name="Magalhaes I.L.F."/>
            <person name="Oliveira U."/>
            <person name="Santos F.R."/>
            <person name="Vidigal T.H.D.A."/>
            <person name="Brescovit A.D."/>
            <person name="Santos A.J."/>
        </authorList>
    </citation>
    <scope>NUCLEOTIDE SEQUENCE</scope>
    <source>
        <tissue evidence="1">Shoot tissue taken approximately 20 cm above the soil surface</tissue>
    </source>
</reference>
<proteinExistence type="predicted"/>
<name>A0A0A8Z2E0_ARUDO</name>
<evidence type="ECO:0000313" key="1">
    <source>
        <dbReference type="EMBL" id="JAD31858.1"/>
    </source>
</evidence>
<sequence>MKMGAPQMLSQRVVLKFDTACSQCSSEQTNFN</sequence>